<evidence type="ECO:0000256" key="4">
    <source>
        <dbReference type="ARBA" id="ARBA00022692"/>
    </source>
</evidence>
<keyword evidence="11" id="KW-0547">Nucleotide-binding</keyword>
<evidence type="ECO:0000256" key="2">
    <source>
        <dbReference type="ARBA" id="ARBA00022475"/>
    </source>
</evidence>
<reference evidence="12" key="1">
    <citation type="journal article" date="2019" name="Int. J. Syst. Evol. Microbiol.">
        <title>The Global Catalogue of Microorganisms (GCM) 10K type strain sequencing project: providing services to taxonomists for standard genome sequencing and annotation.</title>
        <authorList>
            <consortium name="The Broad Institute Genomics Platform"/>
            <consortium name="The Broad Institute Genome Sequencing Center for Infectious Disease"/>
            <person name="Wu L."/>
            <person name="Ma J."/>
        </authorList>
    </citation>
    <scope>NUCLEOTIDE SEQUENCE [LARGE SCALE GENOMIC DNA]</scope>
    <source>
        <strain evidence="12">JCM 17591</strain>
    </source>
</reference>
<organism evidence="11 12">
    <name type="scientific">Gryllotalpicola koreensis</name>
    <dbReference type="NCBI Taxonomy" id="993086"/>
    <lineage>
        <taxon>Bacteria</taxon>
        <taxon>Bacillati</taxon>
        <taxon>Actinomycetota</taxon>
        <taxon>Actinomycetes</taxon>
        <taxon>Micrococcales</taxon>
        <taxon>Microbacteriaceae</taxon>
        <taxon>Gryllotalpicola</taxon>
    </lineage>
</organism>
<evidence type="ECO:0000256" key="9">
    <source>
        <dbReference type="SAM" id="Phobius"/>
    </source>
</evidence>
<dbReference type="GO" id="GO:0005524">
    <property type="term" value="F:ATP binding"/>
    <property type="evidence" value="ECO:0007669"/>
    <property type="project" value="UniProtKB-KW"/>
</dbReference>
<keyword evidence="5" id="KW-0418">Kinase</keyword>
<dbReference type="RefSeq" id="WP_344752490.1">
    <property type="nucleotide sequence ID" value="NZ_BAABBW010000002.1"/>
</dbReference>
<feature type="transmembrane region" description="Helical" evidence="9">
    <location>
        <begin position="72"/>
        <end position="91"/>
    </location>
</feature>
<dbReference type="PANTHER" id="PTHR24421">
    <property type="entry name" value="NITRATE/NITRITE SENSOR PROTEIN NARX-RELATED"/>
    <property type="match status" value="1"/>
</dbReference>
<comment type="subcellular location">
    <subcellularLocation>
        <location evidence="1">Cell membrane</location>
        <topology evidence="1">Multi-pass membrane protein</topology>
    </subcellularLocation>
</comment>
<dbReference type="PANTHER" id="PTHR24421:SF37">
    <property type="entry name" value="SENSOR HISTIDINE KINASE NARS"/>
    <property type="match status" value="1"/>
</dbReference>
<keyword evidence="12" id="KW-1185">Reference proteome</keyword>
<evidence type="ECO:0000313" key="11">
    <source>
        <dbReference type="EMBL" id="GAA4172289.1"/>
    </source>
</evidence>
<feature type="transmembrane region" description="Helical" evidence="9">
    <location>
        <begin position="48"/>
        <end position="66"/>
    </location>
</feature>
<evidence type="ECO:0000313" key="12">
    <source>
        <dbReference type="Proteomes" id="UP001501079"/>
    </source>
</evidence>
<evidence type="ECO:0000256" key="3">
    <source>
        <dbReference type="ARBA" id="ARBA00022679"/>
    </source>
</evidence>
<gene>
    <name evidence="11" type="ORF">GCM10022287_12940</name>
</gene>
<protein>
    <submittedName>
        <fullName evidence="11">ATP-binding protein</fullName>
    </submittedName>
</protein>
<sequence length="425" mass="44637">MNAQSLAAEPRPVSAADPRLADARRLLESPELSAILIRHAYRGIRVQFVLRVLLFAFMALAIIFVPPVRGQSVAVAIVVGYACWTIALALWTRRGGLGPVRRMWFALVVDVAALSALTLVAGASDEITWTADLLVNGFFVIPVLAANQLRPGVCAVVAGAATFAYLAASIATKAPNTEPWGSVLLRSFAVAAVSAACVGLSRVQLSRVVTIGQLAQQRTALLGELMGLEARERTALAEQLHDGALQYVLAARMDLDDVRGGDPAALARIDHALIESSGLLRETVSRLHPAVLQQAGLARALHELGDGVAARGGLRVAVGTDDWPEAPTPWDALLYGCARELLANVTKHARAASVTVSLSGRGGRAALVVSDDGIGLSETARQARLAEGHIGLASLQTRVAAASGELVIREGRPRGTTVTITVPLT</sequence>
<evidence type="ECO:0000256" key="8">
    <source>
        <dbReference type="ARBA" id="ARBA00023136"/>
    </source>
</evidence>
<proteinExistence type="predicted"/>
<dbReference type="InterPro" id="IPR050482">
    <property type="entry name" value="Sensor_HK_TwoCompSys"/>
</dbReference>
<accession>A0ABP7ZX39</accession>
<keyword evidence="4 9" id="KW-0812">Transmembrane</keyword>
<feature type="transmembrane region" description="Helical" evidence="9">
    <location>
        <begin position="103"/>
        <end position="121"/>
    </location>
</feature>
<keyword evidence="3" id="KW-0808">Transferase</keyword>
<evidence type="ECO:0000259" key="10">
    <source>
        <dbReference type="Pfam" id="PF02518"/>
    </source>
</evidence>
<dbReference type="Gene3D" id="3.30.565.10">
    <property type="entry name" value="Histidine kinase-like ATPase, C-terminal domain"/>
    <property type="match status" value="1"/>
</dbReference>
<dbReference type="Proteomes" id="UP001501079">
    <property type="component" value="Unassembled WGS sequence"/>
</dbReference>
<dbReference type="InterPro" id="IPR036890">
    <property type="entry name" value="HATPase_C_sf"/>
</dbReference>
<keyword evidence="6 9" id="KW-1133">Transmembrane helix</keyword>
<evidence type="ECO:0000256" key="5">
    <source>
        <dbReference type="ARBA" id="ARBA00022777"/>
    </source>
</evidence>
<dbReference type="EMBL" id="BAABBW010000002">
    <property type="protein sequence ID" value="GAA4172289.1"/>
    <property type="molecule type" value="Genomic_DNA"/>
</dbReference>
<dbReference type="Pfam" id="PF02518">
    <property type="entry name" value="HATPase_c"/>
    <property type="match status" value="1"/>
</dbReference>
<name>A0ABP7ZX39_9MICO</name>
<keyword evidence="11" id="KW-0067">ATP-binding</keyword>
<comment type="caution">
    <text evidence="11">The sequence shown here is derived from an EMBL/GenBank/DDBJ whole genome shotgun (WGS) entry which is preliminary data.</text>
</comment>
<dbReference type="CDD" id="cd16917">
    <property type="entry name" value="HATPase_UhpB-NarQ-NarX-like"/>
    <property type="match status" value="1"/>
</dbReference>
<feature type="transmembrane region" description="Helical" evidence="9">
    <location>
        <begin position="127"/>
        <end position="146"/>
    </location>
</feature>
<evidence type="ECO:0000256" key="6">
    <source>
        <dbReference type="ARBA" id="ARBA00022989"/>
    </source>
</evidence>
<feature type="domain" description="Histidine kinase/HSP90-like ATPase" evidence="10">
    <location>
        <begin position="334"/>
        <end position="424"/>
    </location>
</feature>
<dbReference type="SUPFAM" id="SSF55874">
    <property type="entry name" value="ATPase domain of HSP90 chaperone/DNA topoisomerase II/histidine kinase"/>
    <property type="match status" value="1"/>
</dbReference>
<evidence type="ECO:0000256" key="7">
    <source>
        <dbReference type="ARBA" id="ARBA00023012"/>
    </source>
</evidence>
<keyword evidence="8 9" id="KW-0472">Membrane</keyword>
<feature type="transmembrane region" description="Helical" evidence="9">
    <location>
        <begin position="153"/>
        <end position="171"/>
    </location>
</feature>
<dbReference type="InterPro" id="IPR003594">
    <property type="entry name" value="HATPase_dom"/>
</dbReference>
<evidence type="ECO:0000256" key="1">
    <source>
        <dbReference type="ARBA" id="ARBA00004651"/>
    </source>
</evidence>
<feature type="transmembrane region" description="Helical" evidence="9">
    <location>
        <begin position="183"/>
        <end position="201"/>
    </location>
</feature>
<keyword evidence="7" id="KW-0902">Two-component regulatory system</keyword>
<keyword evidence="2" id="KW-1003">Cell membrane</keyword>